<dbReference type="SUPFAM" id="SSF52283">
    <property type="entry name" value="Formate/glycerate dehydrogenase catalytic domain-like"/>
    <property type="match status" value="1"/>
</dbReference>
<evidence type="ECO:0000259" key="5">
    <source>
        <dbReference type="Pfam" id="PF00389"/>
    </source>
</evidence>
<dbReference type="SUPFAM" id="SSF51735">
    <property type="entry name" value="NAD(P)-binding Rossmann-fold domains"/>
    <property type="match status" value="1"/>
</dbReference>
<gene>
    <name evidence="7" type="ORF">AVDCRST_MAG16-692</name>
</gene>
<dbReference type="EC" id="1.1.1.95" evidence="7"/>
<organism evidence="7">
    <name type="scientific">uncultured Frankineae bacterium</name>
    <dbReference type="NCBI Taxonomy" id="437475"/>
    <lineage>
        <taxon>Bacteria</taxon>
        <taxon>Bacillati</taxon>
        <taxon>Actinomycetota</taxon>
        <taxon>Actinomycetes</taxon>
        <taxon>Frankiales</taxon>
        <taxon>environmental samples</taxon>
    </lineage>
</organism>
<evidence type="ECO:0000313" key="7">
    <source>
        <dbReference type="EMBL" id="CAA9319263.1"/>
    </source>
</evidence>
<protein>
    <submittedName>
        <fullName evidence="7">D-3-phosphoglycerate dehydrogenase</fullName>
        <ecNumber evidence="7">1.1.1.95</ecNumber>
    </submittedName>
</protein>
<dbReference type="Gene3D" id="3.40.50.720">
    <property type="entry name" value="NAD(P)-binding Rossmann-like Domain"/>
    <property type="match status" value="2"/>
</dbReference>
<accession>A0A6J4L1Z1</accession>
<dbReference type="EMBL" id="CADCUE010000053">
    <property type="protein sequence ID" value="CAA9319263.1"/>
    <property type="molecule type" value="Genomic_DNA"/>
</dbReference>
<dbReference type="Pfam" id="PF00389">
    <property type="entry name" value="2-Hacid_dh"/>
    <property type="match status" value="1"/>
</dbReference>
<dbReference type="GO" id="GO:0051287">
    <property type="term" value="F:NAD binding"/>
    <property type="evidence" value="ECO:0007669"/>
    <property type="project" value="InterPro"/>
</dbReference>
<evidence type="ECO:0000256" key="1">
    <source>
        <dbReference type="ARBA" id="ARBA00005854"/>
    </source>
</evidence>
<name>A0A6J4L1Z1_9ACTN</name>
<dbReference type="PANTHER" id="PTHR42789">
    <property type="entry name" value="D-ISOMER SPECIFIC 2-HYDROXYACID DEHYDROGENASE FAMILY PROTEIN (AFU_ORTHOLOGUE AFUA_6G10090)"/>
    <property type="match status" value="1"/>
</dbReference>
<feature type="domain" description="D-isomer specific 2-hydroxyacid dehydrogenase catalytic" evidence="5">
    <location>
        <begin position="30"/>
        <end position="313"/>
    </location>
</feature>
<dbReference type="CDD" id="cd12169">
    <property type="entry name" value="PGDH_like_1"/>
    <property type="match status" value="1"/>
</dbReference>
<proteinExistence type="inferred from homology"/>
<keyword evidence="2 4" id="KW-0560">Oxidoreductase</keyword>
<dbReference type="Pfam" id="PF02826">
    <property type="entry name" value="2-Hacid_dh_C"/>
    <property type="match status" value="1"/>
</dbReference>
<comment type="similarity">
    <text evidence="1 4">Belongs to the D-isomer specific 2-hydroxyacid dehydrogenase family.</text>
</comment>
<evidence type="ECO:0000256" key="4">
    <source>
        <dbReference type="RuleBase" id="RU003719"/>
    </source>
</evidence>
<dbReference type="AlphaFoldDB" id="A0A6J4L1Z1"/>
<dbReference type="InterPro" id="IPR036291">
    <property type="entry name" value="NAD(P)-bd_dom_sf"/>
</dbReference>
<evidence type="ECO:0000256" key="3">
    <source>
        <dbReference type="ARBA" id="ARBA00023027"/>
    </source>
</evidence>
<sequence>MGGMRVVVLDDYQAVAASLADWASLTGWTVDVEHHRLPGPDAVVARLAEADAVVLMRERTAFPQAVLARLPRLRLIVTGGMRNAAVDLDAAAAAGITVCGVPGSSPATAELAWALLLALLRSVPAEDAALREGRWQSTVGTGLAGTVLGLVGLGNLGRRMVPVARAFGMDVLAWSTNLTDEAATAAGATRVDKDELFRRSDVVSLHLVLSDRTRGIVGRNDLALLGPSGYLINTSRAGLVDTAALLEALHTGTLAGAGLDVFDEEPLPADDPLLAAPRTVLTPHLGYVTRDNLARWYVGAVEDLRAFAAGEPVNVLASPARV</sequence>
<dbReference type="InterPro" id="IPR006139">
    <property type="entry name" value="D-isomer_2_OHA_DH_cat_dom"/>
</dbReference>
<feature type="domain" description="D-isomer specific 2-hydroxyacid dehydrogenase NAD-binding" evidence="6">
    <location>
        <begin position="114"/>
        <end position="286"/>
    </location>
</feature>
<reference evidence="7" key="1">
    <citation type="submission" date="2020-02" db="EMBL/GenBank/DDBJ databases">
        <authorList>
            <person name="Meier V. D."/>
        </authorList>
    </citation>
    <scope>NUCLEOTIDE SEQUENCE</scope>
    <source>
        <strain evidence="7">AVDCRST_MAG16</strain>
    </source>
</reference>
<dbReference type="InterPro" id="IPR006140">
    <property type="entry name" value="D-isomer_DH_NAD-bd"/>
</dbReference>
<keyword evidence="3" id="KW-0520">NAD</keyword>
<dbReference type="InterPro" id="IPR050857">
    <property type="entry name" value="D-2-hydroxyacid_DH"/>
</dbReference>
<dbReference type="PANTHER" id="PTHR42789:SF1">
    <property type="entry name" value="D-ISOMER SPECIFIC 2-HYDROXYACID DEHYDROGENASE FAMILY PROTEIN (AFU_ORTHOLOGUE AFUA_6G10090)"/>
    <property type="match status" value="1"/>
</dbReference>
<evidence type="ECO:0000259" key="6">
    <source>
        <dbReference type="Pfam" id="PF02826"/>
    </source>
</evidence>
<evidence type="ECO:0000256" key="2">
    <source>
        <dbReference type="ARBA" id="ARBA00023002"/>
    </source>
</evidence>
<dbReference type="GO" id="GO:0004617">
    <property type="term" value="F:phosphoglycerate dehydrogenase activity"/>
    <property type="evidence" value="ECO:0007669"/>
    <property type="project" value="UniProtKB-EC"/>
</dbReference>